<comment type="caution">
    <text evidence="10">The sequence shown here is derived from an EMBL/GenBank/DDBJ whole genome shotgun (WGS) entry which is preliminary data.</text>
</comment>
<feature type="domain" description="AMOP" evidence="7">
    <location>
        <begin position="467"/>
        <end position="612"/>
    </location>
</feature>
<keyword evidence="5" id="KW-1015">Disulfide bond</keyword>
<dbReference type="EMBL" id="CAJNRE010012608">
    <property type="protein sequence ID" value="CAF2111787.1"/>
    <property type="molecule type" value="Genomic_DNA"/>
</dbReference>
<organism evidence="10 12">
    <name type="scientific">Rotaria magnacalcarata</name>
    <dbReference type="NCBI Taxonomy" id="392030"/>
    <lineage>
        <taxon>Eukaryota</taxon>
        <taxon>Metazoa</taxon>
        <taxon>Spiralia</taxon>
        <taxon>Gnathifera</taxon>
        <taxon>Rotifera</taxon>
        <taxon>Eurotatoria</taxon>
        <taxon>Bdelloidea</taxon>
        <taxon>Philodinida</taxon>
        <taxon>Philodinidae</taxon>
        <taxon>Rotaria</taxon>
    </lineage>
</organism>
<evidence type="ECO:0000256" key="2">
    <source>
        <dbReference type="ARBA" id="ARBA00022692"/>
    </source>
</evidence>
<name>A0A816ULA9_9BILA</name>
<dbReference type="InterPro" id="IPR003886">
    <property type="entry name" value="NIDO_dom"/>
</dbReference>
<dbReference type="PROSITE" id="PS51220">
    <property type="entry name" value="NIDO"/>
    <property type="match status" value="1"/>
</dbReference>
<evidence type="ECO:0000313" key="12">
    <source>
        <dbReference type="Proteomes" id="UP000663824"/>
    </source>
</evidence>
<feature type="domain" description="VWFD" evidence="9">
    <location>
        <begin position="623"/>
        <end position="834"/>
    </location>
</feature>
<feature type="signal peptide" evidence="6">
    <location>
        <begin position="1"/>
        <end position="17"/>
    </location>
</feature>
<evidence type="ECO:0000256" key="5">
    <source>
        <dbReference type="ARBA" id="ARBA00023157"/>
    </source>
</evidence>
<feature type="chain" id="PRO_5036413239" evidence="6">
    <location>
        <begin position="18"/>
        <end position="951"/>
    </location>
</feature>
<evidence type="ECO:0000313" key="10">
    <source>
        <dbReference type="EMBL" id="CAF2111787.1"/>
    </source>
</evidence>
<evidence type="ECO:0000256" key="6">
    <source>
        <dbReference type="SAM" id="SignalP"/>
    </source>
</evidence>
<dbReference type="Proteomes" id="UP000676336">
    <property type="component" value="Unassembled WGS sequence"/>
</dbReference>
<dbReference type="PROSITE" id="PS50856">
    <property type="entry name" value="AMOP"/>
    <property type="match status" value="1"/>
</dbReference>
<dbReference type="InterPro" id="IPR001846">
    <property type="entry name" value="VWF_type-D"/>
</dbReference>
<evidence type="ECO:0000313" key="11">
    <source>
        <dbReference type="EMBL" id="CAF4093524.1"/>
    </source>
</evidence>
<proteinExistence type="predicted"/>
<dbReference type="InterPro" id="IPR005533">
    <property type="entry name" value="AMOP_dom"/>
</dbReference>
<dbReference type="Pfam" id="PF03782">
    <property type="entry name" value="AMOP"/>
    <property type="match status" value="1"/>
</dbReference>
<protein>
    <submittedName>
        <fullName evidence="10">Uncharacterized protein</fullName>
    </submittedName>
</protein>
<accession>A0A816ULA9</accession>
<dbReference type="AlphaFoldDB" id="A0A816ULA9"/>
<keyword evidence="6" id="KW-0732">Signal</keyword>
<dbReference type="GO" id="GO:0016020">
    <property type="term" value="C:membrane"/>
    <property type="evidence" value="ECO:0007669"/>
    <property type="project" value="UniProtKB-SubCell"/>
</dbReference>
<evidence type="ECO:0000259" key="9">
    <source>
        <dbReference type="PROSITE" id="PS51233"/>
    </source>
</evidence>
<dbReference type="InterPro" id="IPR051495">
    <property type="entry name" value="Epithelial_Barrier/Signaling"/>
</dbReference>
<dbReference type="PANTHER" id="PTHR13802">
    <property type="entry name" value="MUCIN 4-RELATED"/>
    <property type="match status" value="1"/>
</dbReference>
<dbReference type="PROSITE" id="PS51233">
    <property type="entry name" value="VWFD"/>
    <property type="match status" value="1"/>
</dbReference>
<dbReference type="SMART" id="SM00539">
    <property type="entry name" value="NIDO"/>
    <property type="match status" value="1"/>
</dbReference>
<evidence type="ECO:0000256" key="3">
    <source>
        <dbReference type="ARBA" id="ARBA00022989"/>
    </source>
</evidence>
<dbReference type="SMART" id="SM00723">
    <property type="entry name" value="AMOP"/>
    <property type="match status" value="1"/>
</dbReference>
<keyword evidence="4" id="KW-0472">Membrane</keyword>
<evidence type="ECO:0000259" key="7">
    <source>
        <dbReference type="PROSITE" id="PS50856"/>
    </source>
</evidence>
<feature type="domain" description="NIDO" evidence="8">
    <location>
        <begin position="100"/>
        <end position="244"/>
    </location>
</feature>
<dbReference type="Pfam" id="PF06119">
    <property type="entry name" value="NIDO"/>
    <property type="match status" value="1"/>
</dbReference>
<comment type="subcellular location">
    <subcellularLocation>
        <location evidence="1">Membrane</location>
    </subcellularLocation>
</comment>
<evidence type="ECO:0000256" key="4">
    <source>
        <dbReference type="ARBA" id="ARBA00023136"/>
    </source>
</evidence>
<dbReference type="EMBL" id="CAJOBI010007734">
    <property type="protein sequence ID" value="CAF4093524.1"/>
    <property type="molecule type" value="Genomic_DNA"/>
</dbReference>
<evidence type="ECO:0000256" key="1">
    <source>
        <dbReference type="ARBA" id="ARBA00004370"/>
    </source>
</evidence>
<reference evidence="10" key="1">
    <citation type="submission" date="2021-02" db="EMBL/GenBank/DDBJ databases">
        <authorList>
            <person name="Nowell W R."/>
        </authorList>
    </citation>
    <scope>NUCLEOTIDE SEQUENCE</scope>
</reference>
<dbReference type="PANTHER" id="PTHR13802:SF52">
    <property type="entry name" value="MUCIN-4"/>
    <property type="match status" value="1"/>
</dbReference>
<evidence type="ECO:0000259" key="8">
    <source>
        <dbReference type="PROSITE" id="PS51220"/>
    </source>
</evidence>
<gene>
    <name evidence="10" type="ORF">MBJ925_LOCUS24290</name>
    <name evidence="11" type="ORF">SMN809_LOCUS16969</name>
</gene>
<dbReference type="Proteomes" id="UP000663824">
    <property type="component" value="Unassembled WGS sequence"/>
</dbReference>
<dbReference type="GO" id="GO:0007160">
    <property type="term" value="P:cell-matrix adhesion"/>
    <property type="evidence" value="ECO:0007669"/>
    <property type="project" value="InterPro"/>
</dbReference>
<sequence>MIHWQLFLVFLVGRTIAQQSLNINNFVPFGSAVGDKTLERRIDFVTGPIPIKFRFPFFNQWHDEIKLWSHGLILFGNITYNLPHTPPGPFPLRNFICAAPYWADTDIAQDLQSDIFYREVDDVETLSQITSMVRNGFPQFTTYRMLWAFVATWYRVPGHQSNPGRNTFQAIITTNGFYSFTIFTYHQLQWSAGLWGGYPQIGFNAGDQVNYFTLEKSFSPDVVEVVNDSNIGVPGQFVFHTTGNISDVECNSVEGLQSMPFRGSMYGGYEFRLSGICFNQSDYTVEIDGQQIVNCQIAPSYISCMMPMTYGGRLKIRLYSERRPIGETDFLAIEPEHNAHLILHNYHELDDSVQQTDNDQFALQFQSNAITNNYLFHVVVYYYGAQMWLNNGTIHNRTHSRIDLGLGPRNLSLLQNLTIRYESIFSIIDQPVDRTHLLTIAFEVVRPSSRIVWAAVPLILLRIIVVAAVTFESYCPLWHAFEPNPQIYINQIPPCPCRVLTTWSENQLGFTADGACDGRYPLGKNCMFHQGASGCYRRKSNTGNAGAQCCYNSQGAWISNWENGAGTLDAYSPDGSLLSLGHIFSDVIPYFSCCKSILSPSKERCKQYMNKRPPGRCENLLPLPAGGNGDPHFTTLNGGSYTFNGYGEYTLIKSTVAQFEVQVRLAPVNANSPSPSSDNATAIVAFVIRNGNQSLVQFEMFRIQKMIEIRVNGRTIEYTPLTTENIEFFTTSQLIYSDDHQLNIRQTSLTSFEISYGETSMQFIVNARSAFDFLDLLFILPRDLMKNGQPRGLMGDLDGLVYENGTRVLSATMTNDQSLFEYGESWRTTSATSLFYYNSPNSYATYQNTKYRPAFHQTLLQKYNGTSRFTMAQQSCQNLKDSQRCVYDVLITNDPTLSLMHKQFDTNMVTWESYIKQVEEDIANQPSKATTNTISKLLIGWACAHLFFIFH</sequence>
<keyword evidence="3" id="KW-1133">Transmembrane helix</keyword>
<keyword evidence="2" id="KW-0812">Transmembrane</keyword>